<sequence length="164" mass="18628">MKKIILPLLISFLFSSCWPTTDTGELVNQQQYKPVILERSVFENSIALQNSQPVTKSGKIYIKDDLMFVNDVNKGFHVYNYSDPKNPIRLHFIKAPGATDLAIRDNTIYINQAVDLVTTTYNSVTNKFIVTSRNKSVFPQKQAPNGLSGYVSENQIIIDWNLIK</sequence>
<keyword evidence="1" id="KW-0732">Signal</keyword>
<gene>
    <name evidence="3" type="ORF">FNW11_09240</name>
    <name evidence="2" type="ORF">FNW12_12635</name>
</gene>
<evidence type="ECO:0000313" key="2">
    <source>
        <dbReference type="EMBL" id="TRX04900.1"/>
    </source>
</evidence>
<evidence type="ECO:0000313" key="4">
    <source>
        <dbReference type="Proteomes" id="UP000318528"/>
    </source>
</evidence>
<dbReference type="AlphaFoldDB" id="A0A553BN53"/>
<name>A0A553BN53_9FLAO</name>
<feature type="signal peptide" evidence="1">
    <location>
        <begin position="1"/>
        <end position="19"/>
    </location>
</feature>
<dbReference type="EMBL" id="VJZL01000013">
    <property type="protein sequence ID" value="TRX09678.1"/>
    <property type="molecule type" value="Genomic_DNA"/>
</dbReference>
<dbReference type="OrthoDB" id="853480at2"/>
<evidence type="ECO:0008006" key="6">
    <source>
        <dbReference type="Google" id="ProtNLM"/>
    </source>
</evidence>
<dbReference type="PROSITE" id="PS51257">
    <property type="entry name" value="PROKAR_LIPOPROTEIN"/>
    <property type="match status" value="1"/>
</dbReference>
<dbReference type="Proteomes" id="UP000318669">
    <property type="component" value="Unassembled WGS sequence"/>
</dbReference>
<accession>A0A553BN53</accession>
<comment type="caution">
    <text evidence="3">The sequence shown here is derived from an EMBL/GenBank/DDBJ whole genome shotgun (WGS) entry which is preliminary data.</text>
</comment>
<dbReference type="EMBL" id="VJZN01000022">
    <property type="protein sequence ID" value="TRX04900.1"/>
    <property type="molecule type" value="Genomic_DNA"/>
</dbReference>
<keyword evidence="4" id="KW-1185">Reference proteome</keyword>
<feature type="chain" id="PRO_5021724226" description="LVIVD repeat-containing protein" evidence="1">
    <location>
        <begin position="20"/>
        <end position="164"/>
    </location>
</feature>
<dbReference type="Proteomes" id="UP000318528">
    <property type="component" value="Unassembled WGS sequence"/>
</dbReference>
<protein>
    <recommendedName>
        <fullName evidence="6">LVIVD repeat-containing protein</fullName>
    </recommendedName>
</protein>
<dbReference type="RefSeq" id="WP_143388184.1">
    <property type="nucleotide sequence ID" value="NZ_VJZL01000013.1"/>
</dbReference>
<organism evidence="3 5">
    <name type="scientific">Flavobacterium gawalongense</name>
    <dbReference type="NCBI Taxonomy" id="2594432"/>
    <lineage>
        <taxon>Bacteria</taxon>
        <taxon>Pseudomonadati</taxon>
        <taxon>Bacteroidota</taxon>
        <taxon>Flavobacteriia</taxon>
        <taxon>Flavobacteriales</taxon>
        <taxon>Flavobacteriaceae</taxon>
        <taxon>Flavobacterium</taxon>
    </lineage>
</organism>
<evidence type="ECO:0000313" key="5">
    <source>
        <dbReference type="Proteomes" id="UP000318669"/>
    </source>
</evidence>
<evidence type="ECO:0000313" key="3">
    <source>
        <dbReference type="EMBL" id="TRX09678.1"/>
    </source>
</evidence>
<reference evidence="4 5" key="1">
    <citation type="submission" date="2019-07" db="EMBL/GenBank/DDBJ databases">
        <title>Novel species of Flavobacterium.</title>
        <authorList>
            <person name="Liu Q."/>
            <person name="Xin Y.-H."/>
        </authorList>
    </citation>
    <scope>NUCLEOTIDE SEQUENCE [LARGE SCALE GENOMIC DNA]</scope>
    <source>
        <strain evidence="2 4">GSP39</strain>
        <strain evidence="3 5">GSR22</strain>
    </source>
</reference>
<evidence type="ECO:0000256" key="1">
    <source>
        <dbReference type="SAM" id="SignalP"/>
    </source>
</evidence>
<proteinExistence type="predicted"/>